<evidence type="ECO:0000313" key="2">
    <source>
        <dbReference type="WBParaSite" id="Csp11.Scaffold630.g21541.t2"/>
    </source>
</evidence>
<protein>
    <submittedName>
        <fullName evidence="2">Tektin</fullName>
    </submittedName>
</protein>
<dbReference type="SUPFAM" id="SSF46966">
    <property type="entry name" value="Spectrin repeat"/>
    <property type="match status" value="1"/>
</dbReference>
<dbReference type="Proteomes" id="UP000095282">
    <property type="component" value="Unplaced"/>
</dbReference>
<evidence type="ECO:0000313" key="1">
    <source>
        <dbReference type="Proteomes" id="UP000095282"/>
    </source>
</evidence>
<dbReference type="Gene3D" id="1.20.58.60">
    <property type="match status" value="1"/>
</dbReference>
<organism evidence="1 2">
    <name type="scientific">Caenorhabditis tropicalis</name>
    <dbReference type="NCBI Taxonomy" id="1561998"/>
    <lineage>
        <taxon>Eukaryota</taxon>
        <taxon>Metazoa</taxon>
        <taxon>Ecdysozoa</taxon>
        <taxon>Nematoda</taxon>
        <taxon>Chromadorea</taxon>
        <taxon>Rhabditida</taxon>
        <taxon>Rhabditina</taxon>
        <taxon>Rhabditomorpha</taxon>
        <taxon>Rhabditoidea</taxon>
        <taxon>Rhabditidae</taxon>
        <taxon>Peloderinae</taxon>
        <taxon>Caenorhabditis</taxon>
    </lineage>
</organism>
<sequence length="256" mass="30635">MSGTRRRDSDYRAIESTYAHSNANKLTKALEEASALMNKDRRMINDNIDWDDKASVYFERKENDYYRCIEKLRDKLKRIEECAVHTAASRWHSTITVKSDLLARIESFQEKCLQINQFLPFPTELKNFKQWMLSTKHTETEREWGRMLKKDSGSIKLQIEELEKTVQQRNETIRKLFSQQTIMEDRQHPAIRQVKKFVDFLHSAAKRVKEYLNCFKQHLEDFEHNLQNGIDCDDARKRNLLFWFPICSHSFRSSFK</sequence>
<dbReference type="WBParaSite" id="Csp11.Scaffold630.g21541.t2">
    <property type="protein sequence ID" value="Csp11.Scaffold630.g21541.t2"/>
    <property type="gene ID" value="Csp11.Scaffold630.g21541"/>
</dbReference>
<dbReference type="AlphaFoldDB" id="A0A1I7V1T4"/>
<reference evidence="2" key="1">
    <citation type="submission" date="2016-11" db="UniProtKB">
        <authorList>
            <consortium name="WormBaseParasite"/>
        </authorList>
    </citation>
    <scope>IDENTIFICATION</scope>
</reference>
<proteinExistence type="predicted"/>
<keyword evidence="1" id="KW-1185">Reference proteome</keyword>
<name>A0A1I7V1T4_9PELO</name>
<accession>A0A1I7V1T4</accession>